<dbReference type="Proteomes" id="UP000009072">
    <property type="component" value="Chromosome"/>
</dbReference>
<dbReference type="AlphaFoldDB" id="Q6KHJ0"/>
<dbReference type="EMBL" id="AE017308">
    <property type="protein sequence ID" value="AAT27940.1"/>
    <property type="molecule type" value="Genomic_DNA"/>
</dbReference>
<gene>
    <name evidence="1" type="ordered locus">MMOB4540</name>
</gene>
<dbReference type="RefSeq" id="WP_011264974.1">
    <property type="nucleotide sequence ID" value="NC_006908.1"/>
</dbReference>
<reference evidence="1 2" key="1">
    <citation type="journal article" date="2004" name="Genome Res.">
        <title>The complete genome and proteome of Mycoplasma mobile.</title>
        <authorList>
            <person name="Jaffe J.D."/>
            <person name="Stange-Thomann N."/>
            <person name="Smith C."/>
            <person name="DeCaprio D."/>
            <person name="Fisher S."/>
            <person name="Butler J."/>
            <person name="Calvo S."/>
            <person name="Elkins T."/>
            <person name="FitzGerald M.G."/>
            <person name="Hafez N."/>
            <person name="Kodira C.D."/>
            <person name="Major J."/>
            <person name="Wang S."/>
            <person name="Wilkinson J."/>
            <person name="Nicol R."/>
            <person name="Nusbaum C."/>
            <person name="Birren B."/>
            <person name="Berg H.C."/>
            <person name="Church G.M."/>
        </authorList>
    </citation>
    <scope>NUCLEOTIDE SEQUENCE [LARGE SCALE GENOMIC DNA]</scope>
    <source>
        <strain evidence="2">ATCC 43663 / 163K / NCTC 11711</strain>
    </source>
</reference>
<protein>
    <submittedName>
        <fullName evidence="1">Expressed protein</fullName>
    </submittedName>
</protein>
<organism evidence="1 2">
    <name type="scientific">Mycoplasma mobile (strain ATCC 43663 / 163K / NCTC 11711)</name>
    <name type="common">Mesomycoplasma mobile</name>
    <dbReference type="NCBI Taxonomy" id="267748"/>
    <lineage>
        <taxon>Bacteria</taxon>
        <taxon>Bacillati</taxon>
        <taxon>Mycoplasmatota</taxon>
        <taxon>Mycoplasmoidales</taxon>
        <taxon>Metamycoplasmataceae</taxon>
        <taxon>Mesomycoplasma</taxon>
    </lineage>
</organism>
<evidence type="ECO:0000313" key="2">
    <source>
        <dbReference type="Proteomes" id="UP000009072"/>
    </source>
</evidence>
<dbReference type="OrthoDB" id="401438at2"/>
<dbReference type="KEGG" id="mmo:MMOB4540"/>
<sequence length="554" mass="66003">MSKAKNEQNFKKDKKVLESPKTNFLPKKGSEKVIGKFYLINNKNEVQEKKWFLKKAKDKNGVYFKTQKDGLDHFYSLNLNARLWISKDGKFSNTILSEEKLILEPIIKEKKLKNIDKKSKKNKNFELFYHRKNLYNALFSEKDILKISREEELGLYQEEMNLAIRVLTPILNNSMTIEKDTEFIYKDKIENEEKNNRTSKFENEIIFPMDVEENLLIPINNKEETKIETLEKTKEIKISFKEFESSNIFDPKIKDKKFFNSKEEQKLYESQMNIAIEKLTKKVEEPDEKTKEIKISFKEFESSNIFDPKIKDIKFFNSKEEQKLYESQINIAIEKLTKKVEEPISKTSVLILNTEKLHGSKDEISNFSNQENEVVFEQKEDFDARNFTTEQIKGVFVAEDIILEPDFEENIEKIKETSIIKNKSNFLWVSDPTSKISARNIQKNEINIFEDENDKISDFLKDTEYYNYEEILREDNFQNNREDDLKNYSNQENTFSNLKVLKNDDIVTTKDLESYEEYERNHFIKSTGKNEILKNEEKTKKSSKRKWYKLWLGY</sequence>
<evidence type="ECO:0000313" key="1">
    <source>
        <dbReference type="EMBL" id="AAT27940.1"/>
    </source>
</evidence>
<dbReference type="HOGENOM" id="CLU_491604_0_0_14"/>
<keyword evidence="2" id="KW-1185">Reference proteome</keyword>
<dbReference type="STRING" id="267748.MMOB4540"/>
<name>Q6KHJ0_MYCM1</name>
<proteinExistence type="predicted"/>
<accession>Q6KHJ0</accession>